<evidence type="ECO:0000256" key="5">
    <source>
        <dbReference type="ARBA" id="ARBA00022692"/>
    </source>
</evidence>
<dbReference type="AlphaFoldDB" id="A0ABD3NZC1"/>
<feature type="transmembrane region" description="Helical" evidence="12">
    <location>
        <begin position="175"/>
        <end position="193"/>
    </location>
</feature>
<feature type="transmembrane region" description="Helical" evidence="12">
    <location>
        <begin position="241"/>
        <end position="260"/>
    </location>
</feature>
<evidence type="ECO:0000256" key="1">
    <source>
        <dbReference type="ARBA" id="ARBA00001947"/>
    </source>
</evidence>
<dbReference type="Proteomes" id="UP001530400">
    <property type="component" value="Unassembled WGS sequence"/>
</dbReference>
<evidence type="ECO:0000256" key="2">
    <source>
        <dbReference type="ARBA" id="ARBA00004141"/>
    </source>
</evidence>
<name>A0ABD3NZC1_9STRA</name>
<evidence type="ECO:0000256" key="3">
    <source>
        <dbReference type="ARBA" id="ARBA00007931"/>
    </source>
</evidence>
<dbReference type="EMBL" id="JALLPJ020000851">
    <property type="protein sequence ID" value="KAL3781314.1"/>
    <property type="molecule type" value="Genomic_DNA"/>
</dbReference>
<dbReference type="Pfam" id="PF02163">
    <property type="entry name" value="Peptidase_M50"/>
    <property type="match status" value="1"/>
</dbReference>
<evidence type="ECO:0000313" key="15">
    <source>
        <dbReference type="Proteomes" id="UP001530400"/>
    </source>
</evidence>
<reference evidence="14 15" key="1">
    <citation type="submission" date="2024-10" db="EMBL/GenBank/DDBJ databases">
        <title>Updated reference genomes for cyclostephanoid diatoms.</title>
        <authorList>
            <person name="Roberts W.R."/>
            <person name="Alverson A.J."/>
        </authorList>
    </citation>
    <scope>NUCLEOTIDE SEQUENCE [LARGE SCALE GENOMIC DNA]</scope>
    <source>
        <strain evidence="14 15">AJA010-31</strain>
    </source>
</reference>
<sequence>MNIMTESTETSNERRCISSESISLGSIRSIPITLHYSFFLLLIVELFISLRYTMYPMYILFILILYGPILLFTVVVHELGHAFTTKKMGGQVEGITLWPLGGFAVCGPTECGLVGDLKVAVMGPAMHIPMGLIWWSVWLGLSGGEKGLWPSWVINLPAISSSAAVFIGALASEAFYFNLMLFCFNLLIPAYPLDGGRIYAASLILYAKLQPMTAAKVTAATAILLSLGMVLYAFIGYFTDMGGSGLLLGVVGLFIFSNSYDLWKAAKNNDLDGHPIFGRRCYQSGGDAEAQEVPAQSDDAVIT</sequence>
<keyword evidence="4" id="KW-0645">Protease</keyword>
<evidence type="ECO:0000256" key="9">
    <source>
        <dbReference type="ARBA" id="ARBA00022989"/>
    </source>
</evidence>
<protein>
    <recommendedName>
        <fullName evidence="13">Peptidase M50 domain-containing protein</fullName>
    </recommendedName>
</protein>
<keyword evidence="6" id="KW-0479">Metal-binding</keyword>
<feature type="transmembrane region" description="Helical" evidence="12">
    <location>
        <begin position="33"/>
        <end position="52"/>
    </location>
</feature>
<evidence type="ECO:0000256" key="10">
    <source>
        <dbReference type="ARBA" id="ARBA00023049"/>
    </source>
</evidence>
<dbReference type="PANTHER" id="PTHR39188">
    <property type="entry name" value="MEMBRANE-ASSOCIATED ZINC METALLOPROTEASE M50B"/>
    <property type="match status" value="1"/>
</dbReference>
<evidence type="ECO:0000259" key="13">
    <source>
        <dbReference type="Pfam" id="PF02163"/>
    </source>
</evidence>
<comment type="caution">
    <text evidence="14">The sequence shown here is derived from an EMBL/GenBank/DDBJ whole genome shotgun (WGS) entry which is preliminary data.</text>
</comment>
<evidence type="ECO:0000313" key="14">
    <source>
        <dbReference type="EMBL" id="KAL3781314.1"/>
    </source>
</evidence>
<evidence type="ECO:0000256" key="12">
    <source>
        <dbReference type="SAM" id="Phobius"/>
    </source>
</evidence>
<organism evidence="14 15">
    <name type="scientific">Cyclotella atomus</name>
    <dbReference type="NCBI Taxonomy" id="382360"/>
    <lineage>
        <taxon>Eukaryota</taxon>
        <taxon>Sar</taxon>
        <taxon>Stramenopiles</taxon>
        <taxon>Ochrophyta</taxon>
        <taxon>Bacillariophyta</taxon>
        <taxon>Coscinodiscophyceae</taxon>
        <taxon>Thalassiosirophycidae</taxon>
        <taxon>Stephanodiscales</taxon>
        <taxon>Stephanodiscaceae</taxon>
        <taxon>Cyclotella</taxon>
    </lineage>
</organism>
<evidence type="ECO:0000256" key="6">
    <source>
        <dbReference type="ARBA" id="ARBA00022723"/>
    </source>
</evidence>
<evidence type="ECO:0000256" key="7">
    <source>
        <dbReference type="ARBA" id="ARBA00022801"/>
    </source>
</evidence>
<dbReference type="GO" id="GO:0046872">
    <property type="term" value="F:metal ion binding"/>
    <property type="evidence" value="ECO:0007669"/>
    <property type="project" value="UniProtKB-KW"/>
</dbReference>
<comment type="subcellular location">
    <subcellularLocation>
        <location evidence="2">Membrane</location>
        <topology evidence="2">Multi-pass membrane protein</topology>
    </subcellularLocation>
</comment>
<feature type="domain" description="Peptidase M50" evidence="13">
    <location>
        <begin position="69"/>
        <end position="219"/>
    </location>
</feature>
<proteinExistence type="inferred from homology"/>
<keyword evidence="7" id="KW-0378">Hydrolase</keyword>
<keyword evidence="10" id="KW-0482">Metalloprotease</keyword>
<dbReference type="GO" id="GO:0006508">
    <property type="term" value="P:proteolysis"/>
    <property type="evidence" value="ECO:0007669"/>
    <property type="project" value="UniProtKB-KW"/>
</dbReference>
<keyword evidence="15" id="KW-1185">Reference proteome</keyword>
<comment type="cofactor">
    <cofactor evidence="1">
        <name>Zn(2+)</name>
        <dbReference type="ChEBI" id="CHEBI:29105"/>
    </cofactor>
</comment>
<evidence type="ECO:0000256" key="8">
    <source>
        <dbReference type="ARBA" id="ARBA00022833"/>
    </source>
</evidence>
<feature type="transmembrane region" description="Helical" evidence="12">
    <location>
        <begin position="214"/>
        <end position="235"/>
    </location>
</feature>
<comment type="similarity">
    <text evidence="3">Belongs to the peptidase M50B family.</text>
</comment>
<evidence type="ECO:0000256" key="4">
    <source>
        <dbReference type="ARBA" id="ARBA00022670"/>
    </source>
</evidence>
<keyword evidence="5 12" id="KW-0812">Transmembrane</keyword>
<feature type="transmembrane region" description="Helical" evidence="12">
    <location>
        <begin position="148"/>
        <end position="169"/>
    </location>
</feature>
<dbReference type="GO" id="GO:0008237">
    <property type="term" value="F:metallopeptidase activity"/>
    <property type="evidence" value="ECO:0007669"/>
    <property type="project" value="UniProtKB-KW"/>
</dbReference>
<keyword evidence="11 12" id="KW-0472">Membrane</keyword>
<dbReference type="GO" id="GO:0016020">
    <property type="term" value="C:membrane"/>
    <property type="evidence" value="ECO:0007669"/>
    <property type="project" value="UniProtKB-SubCell"/>
</dbReference>
<evidence type="ECO:0000256" key="11">
    <source>
        <dbReference type="ARBA" id="ARBA00023136"/>
    </source>
</evidence>
<feature type="transmembrane region" description="Helical" evidence="12">
    <location>
        <begin position="121"/>
        <end position="141"/>
    </location>
</feature>
<keyword evidence="9 12" id="KW-1133">Transmembrane helix</keyword>
<feature type="transmembrane region" description="Helical" evidence="12">
    <location>
        <begin position="58"/>
        <end position="76"/>
    </location>
</feature>
<keyword evidence="8" id="KW-0862">Zinc</keyword>
<dbReference type="PANTHER" id="PTHR39188:SF3">
    <property type="entry name" value="STAGE IV SPORULATION PROTEIN FB"/>
    <property type="match status" value="1"/>
</dbReference>
<dbReference type="InterPro" id="IPR008915">
    <property type="entry name" value="Peptidase_M50"/>
</dbReference>
<gene>
    <name evidence="14" type="ORF">ACHAWO_002080</name>
</gene>
<accession>A0ABD3NZC1</accession>